<sequence length="51" mass="6346">MEWNKYKRSFRQQESRIYRLRYTLNTCRILSVRRCLGFPPISLVCQFQVFL</sequence>
<evidence type="ECO:0000313" key="4">
    <source>
        <dbReference type="Proteomes" id="UP000462015"/>
    </source>
</evidence>
<dbReference type="AlphaFoldDB" id="A0A395ULW5"/>
<comment type="caution">
    <text evidence="2">The sequence shown here is derived from an EMBL/GenBank/DDBJ whole genome shotgun (WGS) entry which is preliminary data.</text>
</comment>
<accession>A0A395ULW5</accession>
<protein>
    <submittedName>
        <fullName evidence="2">Uncharacterized protein</fullName>
    </submittedName>
</protein>
<dbReference type="EMBL" id="WDAL01000029">
    <property type="protein sequence ID" value="KAB6633307.1"/>
    <property type="molecule type" value="Genomic_DNA"/>
</dbReference>
<evidence type="ECO:0000313" key="1">
    <source>
        <dbReference type="EMBL" id="KAB6633307.1"/>
    </source>
</evidence>
<proteinExistence type="predicted"/>
<reference evidence="1 4" key="2">
    <citation type="journal article" date="2019" name="Nat. Med.">
        <title>A library of human gut bacterial isolates paired with longitudinal multiomics data enables mechanistic microbiome research.</title>
        <authorList>
            <person name="Poyet M."/>
            <person name="Groussin M."/>
            <person name="Gibbons S.M."/>
            <person name="Avila-Pacheco J."/>
            <person name="Jiang X."/>
            <person name="Kearney S.M."/>
            <person name="Perrotta A.R."/>
            <person name="Berdy B."/>
            <person name="Zhao S."/>
            <person name="Lieberman T.D."/>
            <person name="Swanson P.K."/>
            <person name="Smith M."/>
            <person name="Roesemann S."/>
            <person name="Alexander J.E."/>
            <person name="Rich S.A."/>
            <person name="Livny J."/>
            <person name="Vlamakis H."/>
            <person name="Clish C."/>
            <person name="Bullock K."/>
            <person name="Deik A."/>
            <person name="Scott J."/>
            <person name="Pierce K.A."/>
            <person name="Xavier R.J."/>
            <person name="Alm E.J."/>
        </authorList>
    </citation>
    <scope>NUCLEOTIDE SEQUENCE [LARGE SCALE GENOMIC DNA]</scope>
    <source>
        <strain evidence="1 4">BIOML-A98</strain>
    </source>
</reference>
<reference evidence="2 3" key="1">
    <citation type="submission" date="2018-08" db="EMBL/GenBank/DDBJ databases">
        <title>A genome reference for cultivated species of the human gut microbiota.</title>
        <authorList>
            <person name="Zou Y."/>
            <person name="Xue W."/>
            <person name="Luo G."/>
        </authorList>
    </citation>
    <scope>NUCLEOTIDE SEQUENCE [LARGE SCALE GENOMIC DNA]</scope>
    <source>
        <strain evidence="2 3">AF25-30LB</strain>
    </source>
</reference>
<organism evidence="2 3">
    <name type="scientific">Phocaeicola vulgatus</name>
    <name type="common">Bacteroides vulgatus</name>
    <dbReference type="NCBI Taxonomy" id="821"/>
    <lineage>
        <taxon>Bacteria</taxon>
        <taxon>Pseudomonadati</taxon>
        <taxon>Bacteroidota</taxon>
        <taxon>Bacteroidia</taxon>
        <taxon>Bacteroidales</taxon>
        <taxon>Bacteroidaceae</taxon>
        <taxon>Phocaeicola</taxon>
    </lineage>
</organism>
<evidence type="ECO:0000313" key="2">
    <source>
        <dbReference type="EMBL" id="RGR38363.1"/>
    </source>
</evidence>
<dbReference type="Proteomes" id="UP000266497">
    <property type="component" value="Unassembled WGS sequence"/>
</dbReference>
<evidence type="ECO:0000313" key="3">
    <source>
        <dbReference type="Proteomes" id="UP000266497"/>
    </source>
</evidence>
<gene>
    <name evidence="2" type="ORF">DWY53_12330</name>
    <name evidence="1" type="ORF">GAY12_14665</name>
</gene>
<dbReference type="Proteomes" id="UP000462015">
    <property type="component" value="Unassembled WGS sequence"/>
</dbReference>
<dbReference type="EMBL" id="QRUD01000033">
    <property type="protein sequence ID" value="RGR38363.1"/>
    <property type="molecule type" value="Genomic_DNA"/>
</dbReference>
<name>A0A395ULW5_PHOVU</name>